<evidence type="ECO:0000313" key="1">
    <source>
        <dbReference type="EMBL" id="GAC16243.1"/>
    </source>
</evidence>
<dbReference type="STRING" id="1127673.GLIP_3632"/>
<keyword evidence="2" id="KW-1185">Reference proteome</keyword>
<comment type="caution">
    <text evidence="1">The sequence shown here is derived from an EMBL/GenBank/DDBJ whole genome shotgun (WGS) entry which is preliminary data.</text>
</comment>
<reference evidence="1 2" key="1">
    <citation type="journal article" date="2017" name="Antonie Van Leeuwenhoek">
        <title>Rhizobium rhizosphaerae sp. nov., a novel species isolated from rice rhizosphere.</title>
        <authorList>
            <person name="Zhao J.J."/>
            <person name="Zhang J."/>
            <person name="Zhang R.J."/>
            <person name="Zhang C.W."/>
            <person name="Yin H.Q."/>
            <person name="Zhang X.X."/>
        </authorList>
    </citation>
    <scope>NUCLEOTIDE SEQUENCE [LARGE SCALE GENOMIC DNA]</scope>
    <source>
        <strain evidence="1 2">E3</strain>
    </source>
</reference>
<evidence type="ECO:0000313" key="2">
    <source>
        <dbReference type="Proteomes" id="UP000006334"/>
    </source>
</evidence>
<dbReference type="AlphaFoldDB" id="K6YHZ4"/>
<sequence>MTFLTVIKDYRPCFFCHFEFNKSPSIVRLPIKIIQHTQAQKEQLIEHIKTTRLILFVFI</sequence>
<accession>K6YHZ4</accession>
<organism evidence="1 2">
    <name type="scientific">Aliiglaciecola lipolytica E3</name>
    <dbReference type="NCBI Taxonomy" id="1127673"/>
    <lineage>
        <taxon>Bacteria</taxon>
        <taxon>Pseudomonadati</taxon>
        <taxon>Pseudomonadota</taxon>
        <taxon>Gammaproteobacteria</taxon>
        <taxon>Alteromonadales</taxon>
        <taxon>Alteromonadaceae</taxon>
        <taxon>Aliiglaciecola</taxon>
    </lineage>
</organism>
<protein>
    <submittedName>
        <fullName evidence="1">Uncharacterized protein</fullName>
    </submittedName>
</protein>
<dbReference type="Proteomes" id="UP000006334">
    <property type="component" value="Unassembled WGS sequence"/>
</dbReference>
<dbReference type="EMBL" id="BAEN01000068">
    <property type="protein sequence ID" value="GAC16243.1"/>
    <property type="molecule type" value="Genomic_DNA"/>
</dbReference>
<proteinExistence type="predicted"/>
<gene>
    <name evidence="1" type="ORF">GLIP_3632</name>
</gene>
<name>K6YHZ4_9ALTE</name>